<feature type="chain" id="PRO_5009943038" evidence="1">
    <location>
        <begin position="27"/>
        <end position="204"/>
    </location>
</feature>
<dbReference type="RefSeq" id="WP_076527661.1">
    <property type="nucleotide sequence ID" value="NZ_BMEH01000001.1"/>
</dbReference>
<dbReference type="InterPro" id="IPR006311">
    <property type="entry name" value="TAT_signal"/>
</dbReference>
<dbReference type="PROSITE" id="PS51318">
    <property type="entry name" value="TAT"/>
    <property type="match status" value="1"/>
</dbReference>
<dbReference type="OrthoDB" id="7779206at2"/>
<gene>
    <name evidence="3" type="ORF">SAMN05421774_101102</name>
</gene>
<dbReference type="AlphaFoldDB" id="A0A1N7JX78"/>
<name>A0A1N7JX78_9RHOB</name>
<organism evidence="3 4">
    <name type="scientific">Gemmobacter megaterium</name>
    <dbReference type="NCBI Taxonomy" id="1086013"/>
    <lineage>
        <taxon>Bacteria</taxon>
        <taxon>Pseudomonadati</taxon>
        <taxon>Pseudomonadota</taxon>
        <taxon>Alphaproteobacteria</taxon>
        <taxon>Rhodobacterales</taxon>
        <taxon>Paracoccaceae</taxon>
        <taxon>Gemmobacter</taxon>
    </lineage>
</organism>
<proteinExistence type="predicted"/>
<feature type="signal peptide" evidence="1">
    <location>
        <begin position="1"/>
        <end position="26"/>
    </location>
</feature>
<dbReference type="Proteomes" id="UP000186141">
    <property type="component" value="Unassembled WGS sequence"/>
</dbReference>
<keyword evidence="4" id="KW-1185">Reference proteome</keyword>
<dbReference type="STRING" id="1086013.SAMN05421774_101102"/>
<protein>
    <submittedName>
        <fullName evidence="3">WYL domain-containing protein</fullName>
    </submittedName>
</protein>
<keyword evidence="1" id="KW-0732">Signal</keyword>
<dbReference type="Pfam" id="PF13280">
    <property type="entry name" value="WYL"/>
    <property type="match status" value="1"/>
</dbReference>
<evidence type="ECO:0000256" key="1">
    <source>
        <dbReference type="SAM" id="SignalP"/>
    </source>
</evidence>
<dbReference type="InterPro" id="IPR026881">
    <property type="entry name" value="WYL_dom"/>
</dbReference>
<evidence type="ECO:0000259" key="2">
    <source>
        <dbReference type="Pfam" id="PF13280"/>
    </source>
</evidence>
<sequence length="204" mass="22031">MRPRQTPASPLSLTRRALAGWLAASAATMGLARPAISAAPQPAPVDPVLRDAALRGLALADHRGDPVAARAARAAIDQLAETDPEGALICRLYRKLDVRPATWWHGDAIAAETGDLTRLHAAIAACQPVHFGYTDLSDQRSERTVLPLILVHPPQGVKLLAWCEKAEDFRQFFVRAMQNLGRRPGDFSADRMALLHGLADKEGA</sequence>
<accession>A0A1N7JX78</accession>
<feature type="domain" description="WYL" evidence="2">
    <location>
        <begin position="116"/>
        <end position="180"/>
    </location>
</feature>
<reference evidence="3 4" key="1">
    <citation type="submission" date="2017-01" db="EMBL/GenBank/DDBJ databases">
        <authorList>
            <person name="Mah S.A."/>
            <person name="Swanson W.J."/>
            <person name="Moy G.W."/>
            <person name="Vacquier V.D."/>
        </authorList>
    </citation>
    <scope>NUCLEOTIDE SEQUENCE [LARGE SCALE GENOMIC DNA]</scope>
    <source>
        <strain evidence="3 4">DSM 26375</strain>
    </source>
</reference>
<evidence type="ECO:0000313" key="3">
    <source>
        <dbReference type="EMBL" id="SIS53955.1"/>
    </source>
</evidence>
<dbReference type="EMBL" id="FTOT01000001">
    <property type="protein sequence ID" value="SIS53955.1"/>
    <property type="molecule type" value="Genomic_DNA"/>
</dbReference>
<evidence type="ECO:0000313" key="4">
    <source>
        <dbReference type="Proteomes" id="UP000186141"/>
    </source>
</evidence>